<name>A0A249XST8_9CAUD</name>
<evidence type="ECO:0000313" key="2">
    <source>
        <dbReference type="EMBL" id="ASZ74766.1"/>
    </source>
</evidence>
<evidence type="ECO:0000313" key="3">
    <source>
        <dbReference type="Proteomes" id="UP000226037"/>
    </source>
</evidence>
<dbReference type="EMBL" id="MF668280">
    <property type="protein sequence ID" value="ASZ74766.1"/>
    <property type="molecule type" value="Genomic_DNA"/>
</dbReference>
<sequence length="219" mass="23981">MPVKNEEWTVPDTGSLKGGDRFNYLTSNPTPAEACERIAAALGGTLLVRTADLDLKALRETGILPEKIAYAVDVTRFYDEISTTDDGRGGRRPKGTGSGSLAEPTWAELDDWYEAEGTVYNQRNKIDNAKWKAEEAREQLIAKFRSVLPGEESDKTRLDRIASALGLEVREPVETPETGVEAVKSLWGLTLKSTAIVASKLASEGKAVAKEKWAKARRT</sequence>
<dbReference type="Proteomes" id="UP000226037">
    <property type="component" value="Segment"/>
</dbReference>
<reference evidence="3" key="1">
    <citation type="submission" date="2017-08" db="EMBL/GenBank/DDBJ databases">
        <authorList>
            <person name="de Groot N.N."/>
        </authorList>
    </citation>
    <scope>NUCLEOTIDE SEQUENCE [LARGE SCALE GENOMIC DNA]</scope>
</reference>
<proteinExistence type="predicted"/>
<accession>A0A249XST8</accession>
<feature type="region of interest" description="Disordered" evidence="1">
    <location>
        <begin position="82"/>
        <end position="101"/>
    </location>
</feature>
<keyword evidence="3" id="KW-1185">Reference proteome</keyword>
<gene>
    <name evidence="2" type="ORF">SEA_PHABBA_229</name>
</gene>
<organism evidence="2 3">
    <name type="scientific">Mycobacterium phage Phabba</name>
    <dbReference type="NCBI Taxonomy" id="2027899"/>
    <lineage>
        <taxon>Viruses</taxon>
        <taxon>Duplodnaviria</taxon>
        <taxon>Heunggongvirae</taxon>
        <taxon>Uroviricota</taxon>
        <taxon>Caudoviricetes</taxon>
        <taxon>Ceeclamvirinae</taxon>
        <taxon>Myrnavirus</taxon>
        <taxon>Myrnavirus phabba</taxon>
        <taxon>Myranavirus phabba</taxon>
    </lineage>
</organism>
<evidence type="ECO:0000256" key="1">
    <source>
        <dbReference type="SAM" id="MobiDB-lite"/>
    </source>
</evidence>
<protein>
    <submittedName>
        <fullName evidence="2">Uncharacterized protein</fullName>
    </submittedName>
</protein>